<dbReference type="EMBL" id="MWPR01000093">
    <property type="protein sequence ID" value="ORJ47318.1"/>
    <property type="molecule type" value="Genomic_DNA"/>
</dbReference>
<evidence type="ECO:0000313" key="3">
    <source>
        <dbReference type="Proteomes" id="UP000192521"/>
    </source>
</evidence>
<protein>
    <recommendedName>
        <fullName evidence="4">Secreted protein</fullName>
    </recommendedName>
</protein>
<dbReference type="Proteomes" id="UP000192521">
    <property type="component" value="Unassembled WGS sequence"/>
</dbReference>
<evidence type="ECO:0008006" key="4">
    <source>
        <dbReference type="Google" id="ProtNLM"/>
    </source>
</evidence>
<proteinExistence type="predicted"/>
<keyword evidence="1" id="KW-0732">Signal</keyword>
<dbReference type="RefSeq" id="WP_085007811.1">
    <property type="nucleotide sequence ID" value="NZ_MWPR01000093.1"/>
</dbReference>
<organism evidence="2 3">
    <name type="scientific">Kluyvera intermedia</name>
    <name type="common">Enterobacter intermedius</name>
    <dbReference type="NCBI Taxonomy" id="61648"/>
    <lineage>
        <taxon>Bacteria</taxon>
        <taxon>Pseudomonadati</taxon>
        <taxon>Pseudomonadota</taxon>
        <taxon>Gammaproteobacteria</taxon>
        <taxon>Enterobacterales</taxon>
        <taxon>Enterobacteriaceae</taxon>
        <taxon>Kluyvera</taxon>
    </lineage>
</organism>
<evidence type="ECO:0000313" key="2">
    <source>
        <dbReference type="EMBL" id="ORJ47318.1"/>
    </source>
</evidence>
<accession>A0ABX3U732</accession>
<sequence length="115" mass="13417">MNRLLCVIAVFIAFGAHAEDKPLMHCGPFTIASSDDGFAHINGQRPETQKFTFLGKKDDFSNVKYQWMLPEKSIGRWVGMDYIKRDKKAILNVEVIRKNMDEPRQFWTYDCRKVD</sequence>
<name>A0ABX3U732_KLUIN</name>
<keyword evidence="3" id="KW-1185">Reference proteome</keyword>
<feature type="chain" id="PRO_5046365137" description="Secreted protein" evidence="1">
    <location>
        <begin position="19"/>
        <end position="115"/>
    </location>
</feature>
<reference evidence="2 3" key="1">
    <citation type="submission" date="2017-02" db="EMBL/GenBank/DDBJ databases">
        <title>Draft genome sequence of a Kluyvera intermedia isolate from a patient with a pancreatic abscess.</title>
        <authorList>
            <person name="Thele R."/>
        </authorList>
    </citation>
    <scope>NUCLEOTIDE SEQUENCE [LARGE SCALE GENOMIC DNA]</scope>
    <source>
        <strain evidence="2 3">FOSA7093</strain>
    </source>
</reference>
<evidence type="ECO:0000256" key="1">
    <source>
        <dbReference type="SAM" id="SignalP"/>
    </source>
</evidence>
<comment type="caution">
    <text evidence="2">The sequence shown here is derived from an EMBL/GenBank/DDBJ whole genome shotgun (WGS) entry which is preliminary data.</text>
</comment>
<feature type="signal peptide" evidence="1">
    <location>
        <begin position="1"/>
        <end position="18"/>
    </location>
</feature>
<gene>
    <name evidence="2" type="ORF">B2M27_26640</name>
</gene>